<dbReference type="AlphaFoldDB" id="A0A915DSU2"/>
<feature type="coiled-coil region" evidence="1">
    <location>
        <begin position="12"/>
        <end position="39"/>
    </location>
</feature>
<protein>
    <submittedName>
        <fullName evidence="4">Uncharacterized protein</fullName>
    </submittedName>
</protein>
<sequence>MARYKDEVLLAGEKHHREVVGLKEELRQLNEKFRNQLAHTQIYHNDLAKNKEELGRVNAIHQNQLAMAQMHHRESEKLQRDLSQTRKEMTEAVEKHGKELAAAREQSAVVNDQHVKELERTKKKADEAIQKHMLESLNARQEASKSEKSWVC</sequence>
<reference evidence="4" key="1">
    <citation type="submission" date="2022-11" db="UniProtKB">
        <authorList>
            <consortium name="WormBaseParasite"/>
        </authorList>
    </citation>
    <scope>IDENTIFICATION</scope>
</reference>
<dbReference type="WBParaSite" id="jg23286">
    <property type="protein sequence ID" value="jg23286"/>
    <property type="gene ID" value="jg23286"/>
</dbReference>
<accession>A0A915DSU2</accession>
<dbReference type="Proteomes" id="UP000887574">
    <property type="component" value="Unplaced"/>
</dbReference>
<name>A0A915DSU2_9BILA</name>
<feature type="compositionally biased region" description="Basic and acidic residues" evidence="2">
    <location>
        <begin position="71"/>
        <end position="87"/>
    </location>
</feature>
<feature type="region of interest" description="Disordered" evidence="2">
    <location>
        <begin position="67"/>
        <end position="87"/>
    </location>
</feature>
<proteinExistence type="predicted"/>
<evidence type="ECO:0000313" key="3">
    <source>
        <dbReference type="Proteomes" id="UP000887574"/>
    </source>
</evidence>
<keyword evidence="3" id="KW-1185">Reference proteome</keyword>
<keyword evidence="1" id="KW-0175">Coiled coil</keyword>
<evidence type="ECO:0000313" key="4">
    <source>
        <dbReference type="WBParaSite" id="jg23286"/>
    </source>
</evidence>
<evidence type="ECO:0000256" key="2">
    <source>
        <dbReference type="SAM" id="MobiDB-lite"/>
    </source>
</evidence>
<organism evidence="3 4">
    <name type="scientific">Ditylenchus dipsaci</name>
    <dbReference type="NCBI Taxonomy" id="166011"/>
    <lineage>
        <taxon>Eukaryota</taxon>
        <taxon>Metazoa</taxon>
        <taxon>Ecdysozoa</taxon>
        <taxon>Nematoda</taxon>
        <taxon>Chromadorea</taxon>
        <taxon>Rhabditida</taxon>
        <taxon>Tylenchina</taxon>
        <taxon>Tylenchomorpha</taxon>
        <taxon>Sphaerularioidea</taxon>
        <taxon>Anguinidae</taxon>
        <taxon>Anguininae</taxon>
        <taxon>Ditylenchus</taxon>
    </lineage>
</organism>
<evidence type="ECO:0000256" key="1">
    <source>
        <dbReference type="SAM" id="Coils"/>
    </source>
</evidence>